<dbReference type="Gramene" id="LPERR01G34180.1">
    <property type="protein sequence ID" value="LPERR01G34180.1"/>
    <property type="gene ID" value="LPERR01G34180"/>
</dbReference>
<keyword evidence="2" id="KW-1185">Reference proteome</keyword>
<dbReference type="EnsemblPlants" id="LPERR01G34180.1">
    <property type="protein sequence ID" value="LPERR01G34180.1"/>
    <property type="gene ID" value="LPERR01G34180"/>
</dbReference>
<sequence length="21" mass="2387">MSHDLEFFNLGQKLSLGSLCF</sequence>
<reference evidence="2" key="2">
    <citation type="submission" date="2013-12" db="EMBL/GenBank/DDBJ databases">
        <authorList>
            <person name="Yu Y."/>
            <person name="Lee S."/>
            <person name="de Baynast K."/>
            <person name="Wissotski M."/>
            <person name="Liu L."/>
            <person name="Talag J."/>
            <person name="Goicoechea J."/>
            <person name="Angelova A."/>
            <person name="Jetty R."/>
            <person name="Kudrna D."/>
            <person name="Golser W."/>
            <person name="Rivera L."/>
            <person name="Zhang J."/>
            <person name="Wing R."/>
        </authorList>
    </citation>
    <scope>NUCLEOTIDE SEQUENCE</scope>
</reference>
<evidence type="ECO:0000313" key="2">
    <source>
        <dbReference type="Proteomes" id="UP000032180"/>
    </source>
</evidence>
<name>A0A0D9V8P9_9ORYZ</name>
<dbReference type="HOGENOM" id="CLU_3427090_0_0_1"/>
<organism evidence="1 2">
    <name type="scientific">Leersia perrieri</name>
    <dbReference type="NCBI Taxonomy" id="77586"/>
    <lineage>
        <taxon>Eukaryota</taxon>
        <taxon>Viridiplantae</taxon>
        <taxon>Streptophyta</taxon>
        <taxon>Embryophyta</taxon>
        <taxon>Tracheophyta</taxon>
        <taxon>Spermatophyta</taxon>
        <taxon>Magnoliopsida</taxon>
        <taxon>Liliopsida</taxon>
        <taxon>Poales</taxon>
        <taxon>Poaceae</taxon>
        <taxon>BOP clade</taxon>
        <taxon>Oryzoideae</taxon>
        <taxon>Oryzeae</taxon>
        <taxon>Oryzinae</taxon>
        <taxon>Leersia</taxon>
    </lineage>
</organism>
<dbReference type="AlphaFoldDB" id="A0A0D9V8P9"/>
<dbReference type="Proteomes" id="UP000032180">
    <property type="component" value="Chromosome 1"/>
</dbReference>
<accession>A0A0D9V8P9</accession>
<evidence type="ECO:0000313" key="1">
    <source>
        <dbReference type="EnsemblPlants" id="LPERR01G34180.1"/>
    </source>
</evidence>
<protein>
    <submittedName>
        <fullName evidence="1">Uncharacterized protein</fullName>
    </submittedName>
</protein>
<reference evidence="1 2" key="1">
    <citation type="submission" date="2012-08" db="EMBL/GenBank/DDBJ databases">
        <title>Oryza genome evolution.</title>
        <authorList>
            <person name="Wing R.A."/>
        </authorList>
    </citation>
    <scope>NUCLEOTIDE SEQUENCE</scope>
</reference>
<reference evidence="1" key="3">
    <citation type="submission" date="2015-04" db="UniProtKB">
        <authorList>
            <consortium name="EnsemblPlants"/>
        </authorList>
    </citation>
    <scope>IDENTIFICATION</scope>
</reference>
<proteinExistence type="predicted"/>